<comment type="caution">
    <text evidence="3">The sequence shown here is derived from an EMBL/GenBank/DDBJ whole genome shotgun (WGS) entry which is preliminary data.</text>
</comment>
<reference evidence="3 4" key="1">
    <citation type="submission" date="2019-06" db="EMBL/GenBank/DDBJ databases">
        <title>Gramella sabulilitoris sp. nov., isolated from a marine sand.</title>
        <authorList>
            <person name="Yoon J.-H."/>
        </authorList>
    </citation>
    <scope>NUCLEOTIDE SEQUENCE [LARGE SCALE GENOMIC DNA]</scope>
    <source>
        <strain evidence="3 4">HSMS-1</strain>
    </source>
</reference>
<evidence type="ECO:0000313" key="3">
    <source>
        <dbReference type="EMBL" id="TRO66701.1"/>
    </source>
</evidence>
<feature type="region of interest" description="Disordered" evidence="1">
    <location>
        <begin position="142"/>
        <end position="207"/>
    </location>
</feature>
<organism evidence="3 4">
    <name type="scientific">Christiangramia sabulilitoris</name>
    <dbReference type="NCBI Taxonomy" id="2583991"/>
    <lineage>
        <taxon>Bacteria</taxon>
        <taxon>Pseudomonadati</taxon>
        <taxon>Bacteroidota</taxon>
        <taxon>Flavobacteriia</taxon>
        <taxon>Flavobacteriales</taxon>
        <taxon>Flavobacteriaceae</taxon>
        <taxon>Christiangramia</taxon>
    </lineage>
</organism>
<dbReference type="RefSeq" id="WP_143409465.1">
    <property type="nucleotide sequence ID" value="NZ_VHSF01000001.1"/>
</dbReference>
<feature type="domain" description="PRC-barrel" evidence="2">
    <location>
        <begin position="23"/>
        <end position="111"/>
    </location>
</feature>
<dbReference type="InterPro" id="IPR014747">
    <property type="entry name" value="Bac_photo_RC_H_C"/>
</dbReference>
<dbReference type="Proteomes" id="UP000315131">
    <property type="component" value="Unassembled WGS sequence"/>
</dbReference>
<dbReference type="SUPFAM" id="SSF50346">
    <property type="entry name" value="PRC-barrel domain"/>
    <property type="match status" value="1"/>
</dbReference>
<gene>
    <name evidence="3" type="ORF">FGM01_02090</name>
</gene>
<dbReference type="EMBL" id="VHSF01000001">
    <property type="protein sequence ID" value="TRO66701.1"/>
    <property type="molecule type" value="Genomic_DNA"/>
</dbReference>
<dbReference type="InterPro" id="IPR027275">
    <property type="entry name" value="PRC-brl_dom"/>
</dbReference>
<feature type="compositionally biased region" description="Basic and acidic residues" evidence="1">
    <location>
        <begin position="193"/>
        <end position="207"/>
    </location>
</feature>
<accession>A0A550I6W7</accession>
<keyword evidence="4" id="KW-1185">Reference proteome</keyword>
<dbReference type="OrthoDB" id="1422173at2"/>
<dbReference type="GO" id="GO:0019684">
    <property type="term" value="P:photosynthesis, light reaction"/>
    <property type="evidence" value="ECO:0007669"/>
    <property type="project" value="InterPro"/>
</dbReference>
<dbReference type="InterPro" id="IPR011033">
    <property type="entry name" value="PRC_barrel-like_sf"/>
</dbReference>
<evidence type="ECO:0000313" key="4">
    <source>
        <dbReference type="Proteomes" id="UP000315131"/>
    </source>
</evidence>
<dbReference type="Gene3D" id="3.90.50.10">
    <property type="entry name" value="Photosynthetic Reaction Center, subunit H, domain 2"/>
    <property type="match status" value="1"/>
</dbReference>
<dbReference type="AlphaFoldDB" id="A0A550I6W7"/>
<dbReference type="GO" id="GO:0030077">
    <property type="term" value="C:plasma membrane light-harvesting complex"/>
    <property type="evidence" value="ECO:0007669"/>
    <property type="project" value="InterPro"/>
</dbReference>
<evidence type="ECO:0000259" key="2">
    <source>
        <dbReference type="Pfam" id="PF05239"/>
    </source>
</evidence>
<evidence type="ECO:0000256" key="1">
    <source>
        <dbReference type="SAM" id="MobiDB-lite"/>
    </source>
</evidence>
<proteinExistence type="predicted"/>
<sequence>MSTGDKYLYYLSELKDYKVNRKDPDIRGWKVKDLDNRIIGKVDDFLVNMESGKVVYIDVEVEKSIINMKHDPYAQSQHTEFSEFINKEGENHIIIPINLIDINTENKHVVTQTINYETFAETKRYKSGTTISKEYEQQVLSSYKSNQDQDPDKHDPEEVERTRSAYTHEDITAEDNALGINQPPTASRSGNLRPEKTLDEDSEWKHE</sequence>
<feature type="compositionally biased region" description="Basic and acidic residues" evidence="1">
    <location>
        <begin position="150"/>
        <end position="171"/>
    </location>
</feature>
<dbReference type="Pfam" id="PF05239">
    <property type="entry name" value="PRC"/>
    <property type="match status" value="1"/>
</dbReference>
<protein>
    <submittedName>
        <fullName evidence="3">Photosystem reaction center subunit H</fullName>
    </submittedName>
</protein>
<name>A0A550I6W7_9FLAO</name>